<dbReference type="Proteomes" id="UP000821845">
    <property type="component" value="Chromosome 1"/>
</dbReference>
<proteinExistence type="predicted"/>
<protein>
    <submittedName>
        <fullName evidence="1">Uncharacterized protein</fullName>
    </submittedName>
</protein>
<evidence type="ECO:0000313" key="2">
    <source>
        <dbReference type="Proteomes" id="UP000821845"/>
    </source>
</evidence>
<keyword evidence="2" id="KW-1185">Reference proteome</keyword>
<sequence>MHVILDKVTPADSSTDSRCTSTDVSQECPVPEPQSAASDCKIVASSSGTEADEREQPSPAAAQNCSTSSSNSSTVDTPKSKTHKVTLGTPMLIGFSKYTSLPPRENFAKGMTDYIPFENLPGTTGRYDKLRTVLQRVRALRQEDEKSEDSK</sequence>
<dbReference type="EMBL" id="CM023481">
    <property type="protein sequence ID" value="KAH6948995.1"/>
    <property type="molecule type" value="Genomic_DNA"/>
</dbReference>
<evidence type="ECO:0000313" key="1">
    <source>
        <dbReference type="EMBL" id="KAH6948995.1"/>
    </source>
</evidence>
<comment type="caution">
    <text evidence="1">The sequence shown here is derived from an EMBL/GenBank/DDBJ whole genome shotgun (WGS) entry which is preliminary data.</text>
</comment>
<gene>
    <name evidence="1" type="ORF">HPB50_027383</name>
</gene>
<name>A0ACB7TPM1_HYAAI</name>
<reference evidence="1" key="1">
    <citation type="submission" date="2020-05" db="EMBL/GenBank/DDBJ databases">
        <title>Large-scale comparative analyses of tick genomes elucidate their genetic diversity and vector capacities.</title>
        <authorList>
            <person name="Jia N."/>
            <person name="Wang J."/>
            <person name="Shi W."/>
            <person name="Du L."/>
            <person name="Sun Y."/>
            <person name="Zhan W."/>
            <person name="Jiang J."/>
            <person name="Wang Q."/>
            <person name="Zhang B."/>
            <person name="Ji P."/>
            <person name="Sakyi L.B."/>
            <person name="Cui X."/>
            <person name="Yuan T."/>
            <person name="Jiang B."/>
            <person name="Yang W."/>
            <person name="Lam T.T.-Y."/>
            <person name="Chang Q."/>
            <person name="Ding S."/>
            <person name="Wang X."/>
            <person name="Zhu J."/>
            <person name="Ruan X."/>
            <person name="Zhao L."/>
            <person name="Wei J."/>
            <person name="Que T."/>
            <person name="Du C."/>
            <person name="Cheng J."/>
            <person name="Dai P."/>
            <person name="Han X."/>
            <person name="Huang E."/>
            <person name="Gao Y."/>
            <person name="Liu J."/>
            <person name="Shao H."/>
            <person name="Ye R."/>
            <person name="Li L."/>
            <person name="Wei W."/>
            <person name="Wang X."/>
            <person name="Wang C."/>
            <person name="Yang T."/>
            <person name="Huo Q."/>
            <person name="Li W."/>
            <person name="Guo W."/>
            <person name="Chen H."/>
            <person name="Zhou L."/>
            <person name="Ni X."/>
            <person name="Tian J."/>
            <person name="Zhou Y."/>
            <person name="Sheng Y."/>
            <person name="Liu T."/>
            <person name="Pan Y."/>
            <person name="Xia L."/>
            <person name="Li J."/>
            <person name="Zhao F."/>
            <person name="Cao W."/>
        </authorList>
    </citation>
    <scope>NUCLEOTIDE SEQUENCE</scope>
    <source>
        <strain evidence="1">Hyas-2018</strain>
    </source>
</reference>
<accession>A0ACB7TPM1</accession>
<organism evidence="1 2">
    <name type="scientific">Hyalomma asiaticum</name>
    <name type="common">Tick</name>
    <dbReference type="NCBI Taxonomy" id="266040"/>
    <lineage>
        <taxon>Eukaryota</taxon>
        <taxon>Metazoa</taxon>
        <taxon>Ecdysozoa</taxon>
        <taxon>Arthropoda</taxon>
        <taxon>Chelicerata</taxon>
        <taxon>Arachnida</taxon>
        <taxon>Acari</taxon>
        <taxon>Parasitiformes</taxon>
        <taxon>Ixodida</taxon>
        <taxon>Ixodoidea</taxon>
        <taxon>Ixodidae</taxon>
        <taxon>Hyalomminae</taxon>
        <taxon>Hyalomma</taxon>
    </lineage>
</organism>